<feature type="region of interest" description="Disordered" evidence="3">
    <location>
        <begin position="311"/>
        <end position="361"/>
    </location>
</feature>
<dbReference type="VEuPathDB" id="VectorBase:AALC636_030489"/>
<keyword evidence="2" id="KW-0677">Repeat</keyword>
<dbReference type="VEuPathDB" id="VectorBase:AALFPA_079292"/>
<name>A0A023ESK6_AEDAL</name>
<dbReference type="EMBL" id="GAPW01001837">
    <property type="protein sequence ID" value="JAC11761.1"/>
    <property type="molecule type" value="mRNA"/>
</dbReference>
<organism evidence="6">
    <name type="scientific">Aedes albopictus</name>
    <name type="common">Asian tiger mosquito</name>
    <name type="synonym">Stegomyia albopicta</name>
    <dbReference type="NCBI Taxonomy" id="7160"/>
    <lineage>
        <taxon>Eukaryota</taxon>
        <taxon>Metazoa</taxon>
        <taxon>Ecdysozoa</taxon>
        <taxon>Arthropoda</taxon>
        <taxon>Hexapoda</taxon>
        <taxon>Insecta</taxon>
        <taxon>Pterygota</taxon>
        <taxon>Neoptera</taxon>
        <taxon>Endopterygota</taxon>
        <taxon>Diptera</taxon>
        <taxon>Nematocera</taxon>
        <taxon>Culicoidea</taxon>
        <taxon>Culicidae</taxon>
        <taxon>Culicinae</taxon>
        <taxon>Aedini</taxon>
        <taxon>Aedes</taxon>
        <taxon>Stegomyia</taxon>
    </lineage>
</organism>
<feature type="compositionally biased region" description="Low complexity" evidence="3">
    <location>
        <begin position="320"/>
        <end position="347"/>
    </location>
</feature>
<reference evidence="6" key="1">
    <citation type="journal article" date="2014" name="PLoS Negl. Trop. Dis.">
        <title>Identification and characterization of seminal fluid proteins in the Asian tiger mosquito, Aedes albopictus.</title>
        <authorList>
            <person name="Boes K.E."/>
            <person name="Ribeiro J.M."/>
            <person name="Wong A."/>
            <person name="Harrington L.C."/>
            <person name="Wolfner M.F."/>
            <person name="Sirot L.K."/>
        </authorList>
    </citation>
    <scope>NUCLEOTIDE SEQUENCE</scope>
    <source>
        <tissue evidence="6">Reproductive organs</tissue>
    </source>
</reference>
<evidence type="ECO:0000256" key="3">
    <source>
        <dbReference type="SAM" id="MobiDB-lite"/>
    </source>
</evidence>
<protein>
    <submittedName>
        <fullName evidence="6">Putative mitotic protein phosphatase 1 regulator</fullName>
    </submittedName>
</protein>
<sequence>MKQVLPTKMRSKFAHLLALLLFAGIIAFSLAESYDCTIEKDGELDVCVFRNVTYFKNTTHIAFYSPSSSKPENVAFRDSRMVAIPPNFLTSFADGLKVLKVENCGLETVTITKNMVALHAKGNNIQKVVLYRNHQCENLMELDLSSNALNTVDNVTSCVKLETLNLSENENIWGGNTLDLTLFARLTQLQDLNLAGTGALYIENDRNIGLPSLKTMDLSKNFILPVDFSIKVFYPFTALESLKLNDNDLGSIDYAHLLHIKSLKTVYLNGNSFQCRKIKEMLDYLNDHNIATPTDRHSNCRQNAREVEEMCCTGPMPTRPTTTTTTTTTTPSSHSESTESDSNTDNSGGDGKADENTGSNNGDGTSHHYWIIGAVVGVIVAAAVAGGAYWYKRRQNN</sequence>
<dbReference type="PANTHER" id="PTHR24366">
    <property type="entry name" value="IG(IMMUNOGLOBULIN) AND LRR(LEUCINE RICH REPEAT) DOMAINS"/>
    <property type="match status" value="1"/>
</dbReference>
<proteinExistence type="evidence at transcript level"/>
<dbReference type="PANTHER" id="PTHR24366:SF96">
    <property type="entry name" value="LEUCINE RICH REPEAT CONTAINING 53"/>
    <property type="match status" value="1"/>
</dbReference>
<feature type="transmembrane region" description="Helical" evidence="4">
    <location>
        <begin position="369"/>
        <end position="391"/>
    </location>
</feature>
<evidence type="ECO:0000313" key="6">
    <source>
        <dbReference type="EMBL" id="JAC11761.1"/>
    </source>
</evidence>
<evidence type="ECO:0000256" key="5">
    <source>
        <dbReference type="SAM" id="SignalP"/>
    </source>
</evidence>
<feature type="signal peptide" evidence="5">
    <location>
        <begin position="1"/>
        <end position="31"/>
    </location>
</feature>
<dbReference type="SUPFAM" id="SSF52058">
    <property type="entry name" value="L domain-like"/>
    <property type="match status" value="1"/>
</dbReference>
<keyword evidence="4" id="KW-0812">Transmembrane</keyword>
<dbReference type="AlphaFoldDB" id="A0A023ESK6"/>
<keyword evidence="5" id="KW-0732">Signal</keyword>
<dbReference type="Gene3D" id="3.80.10.10">
    <property type="entry name" value="Ribonuclease Inhibitor"/>
    <property type="match status" value="1"/>
</dbReference>
<feature type="chain" id="PRO_5001515091" evidence="5">
    <location>
        <begin position="32"/>
        <end position="397"/>
    </location>
</feature>
<dbReference type="InterPro" id="IPR032675">
    <property type="entry name" value="LRR_dom_sf"/>
</dbReference>
<keyword evidence="4" id="KW-0472">Membrane</keyword>
<keyword evidence="1" id="KW-0433">Leucine-rich repeat</keyword>
<evidence type="ECO:0000256" key="1">
    <source>
        <dbReference type="ARBA" id="ARBA00022614"/>
    </source>
</evidence>
<evidence type="ECO:0000256" key="4">
    <source>
        <dbReference type="SAM" id="Phobius"/>
    </source>
</evidence>
<accession>A0A023ESK6</accession>
<keyword evidence="4" id="KW-1133">Transmembrane helix</keyword>
<dbReference type="PROSITE" id="PS51450">
    <property type="entry name" value="LRR"/>
    <property type="match status" value="1"/>
</dbReference>
<dbReference type="InterPro" id="IPR001611">
    <property type="entry name" value="Leu-rich_rpt"/>
</dbReference>
<evidence type="ECO:0000256" key="2">
    <source>
        <dbReference type="ARBA" id="ARBA00022737"/>
    </source>
</evidence>
<dbReference type="VEuPathDB" id="VectorBase:AALF003826"/>